<dbReference type="PROSITE" id="PS00518">
    <property type="entry name" value="ZF_RING_1"/>
    <property type="match status" value="1"/>
</dbReference>
<dbReference type="SMART" id="SM00184">
    <property type="entry name" value="RING"/>
    <property type="match status" value="1"/>
</dbReference>
<organism evidence="7 8">
    <name type="scientific">Astathelohania contejeani</name>
    <dbReference type="NCBI Taxonomy" id="164912"/>
    <lineage>
        <taxon>Eukaryota</taxon>
        <taxon>Fungi</taxon>
        <taxon>Fungi incertae sedis</taxon>
        <taxon>Microsporidia</taxon>
        <taxon>Astathelohaniidae</taxon>
        <taxon>Astathelohania</taxon>
    </lineage>
</organism>
<dbReference type="InterPro" id="IPR056437">
    <property type="entry name" value="Znf-C2H2_ZNF598/HEL2"/>
</dbReference>
<keyword evidence="3" id="KW-0862">Zinc</keyword>
<accession>A0ABQ7HYA3</accession>
<dbReference type="InterPro" id="IPR044288">
    <property type="entry name" value="ZNF598/HEL2"/>
</dbReference>
<dbReference type="Gene3D" id="3.30.40.10">
    <property type="entry name" value="Zinc/RING finger domain, C3HC4 (zinc finger)"/>
    <property type="match status" value="1"/>
</dbReference>
<dbReference type="PANTHER" id="PTHR22938:SF0">
    <property type="entry name" value="E3 UBIQUITIN-PROTEIN LIGASE ZNF598"/>
    <property type="match status" value="1"/>
</dbReference>
<dbReference type="SUPFAM" id="SSF57850">
    <property type="entry name" value="RING/U-box"/>
    <property type="match status" value="1"/>
</dbReference>
<dbReference type="Pfam" id="PF13920">
    <property type="entry name" value="zf-C3HC4_3"/>
    <property type="match status" value="1"/>
</dbReference>
<dbReference type="InterPro" id="IPR013083">
    <property type="entry name" value="Znf_RING/FYVE/PHD"/>
</dbReference>
<dbReference type="InterPro" id="IPR017907">
    <property type="entry name" value="Znf_RING_CS"/>
</dbReference>
<dbReference type="Pfam" id="PF23230">
    <property type="entry name" value="zf-C2H2_13"/>
    <property type="match status" value="1"/>
</dbReference>
<sequence>MDCPICLTTLTYYSATYECTHTLCILCAARLIFLYRQTKCPICKKTVETVRFGDTNREPTKITKEIGIQIQYTSTEVQKQIEELLDWKCKLCMHKFHNKQMLSQHYRTSHSKLMCPECTEHGRHFSKEIAVYTPSSLRQHRRGELDEPGFPGHIFCIFCNEYFYDTELATKHCKQMHELCVHCDRQGRRCRYLRNYTELEGHYIEEHFCCDYARCREKRCFSFTYKSELLEHLAVVHGHDNKTKLGDFIISSKSLDTKKGKIKVMEPLIVKANQENASTKYNDRNINNPIAKDKASINANNNFNKNQNIPFHLNRINYKKELEEEQKRNQLIEKLEPTHSKEIIKIISSFSLNTIGIEETFEQIEMLLGGKPTLKLMKDIQHYFKDKIYLDYLKKYENKIIFPPFKKENKKERVINDRIGFRVFEMGRKK</sequence>
<evidence type="ECO:0000256" key="1">
    <source>
        <dbReference type="ARBA" id="ARBA00022723"/>
    </source>
</evidence>
<comment type="caution">
    <text evidence="7">The sequence shown here is derived from an EMBL/GenBank/DDBJ whole genome shotgun (WGS) entry which is preliminary data.</text>
</comment>
<evidence type="ECO:0000256" key="4">
    <source>
        <dbReference type="PROSITE-ProRule" id="PRU00042"/>
    </source>
</evidence>
<dbReference type="SMART" id="SM00355">
    <property type="entry name" value="ZnF_C2H2"/>
    <property type="match status" value="3"/>
</dbReference>
<dbReference type="Proteomes" id="UP001516464">
    <property type="component" value="Unassembled WGS sequence"/>
</dbReference>
<dbReference type="PROSITE" id="PS50089">
    <property type="entry name" value="ZF_RING_2"/>
    <property type="match status" value="1"/>
</dbReference>
<keyword evidence="8" id="KW-1185">Reference proteome</keyword>
<evidence type="ECO:0000259" key="6">
    <source>
        <dbReference type="PROSITE" id="PS50157"/>
    </source>
</evidence>
<keyword evidence="2 4" id="KW-0863">Zinc-finger</keyword>
<name>A0ABQ7HYA3_9MICR</name>
<dbReference type="PROSITE" id="PS00028">
    <property type="entry name" value="ZINC_FINGER_C2H2_1"/>
    <property type="match status" value="1"/>
</dbReference>
<dbReference type="InterPro" id="IPR001841">
    <property type="entry name" value="Znf_RING"/>
</dbReference>
<dbReference type="PANTHER" id="PTHR22938">
    <property type="entry name" value="ZINC FINGER PROTEIN 598"/>
    <property type="match status" value="1"/>
</dbReference>
<protein>
    <submittedName>
        <fullName evidence="7">E3 ubiquitin-protein ligase hel2</fullName>
    </submittedName>
</protein>
<evidence type="ECO:0000256" key="3">
    <source>
        <dbReference type="ARBA" id="ARBA00022833"/>
    </source>
</evidence>
<evidence type="ECO:0000313" key="7">
    <source>
        <dbReference type="EMBL" id="KAF7683088.1"/>
    </source>
</evidence>
<dbReference type="InterPro" id="IPR013087">
    <property type="entry name" value="Znf_C2H2_type"/>
</dbReference>
<keyword evidence="1" id="KW-0479">Metal-binding</keyword>
<proteinExistence type="predicted"/>
<evidence type="ECO:0000313" key="8">
    <source>
        <dbReference type="Proteomes" id="UP001516464"/>
    </source>
</evidence>
<feature type="domain" description="C2H2-type" evidence="6">
    <location>
        <begin position="87"/>
        <end position="111"/>
    </location>
</feature>
<gene>
    <name evidence="7" type="ORF">TCON_1698</name>
</gene>
<dbReference type="PROSITE" id="PS50157">
    <property type="entry name" value="ZINC_FINGER_C2H2_2"/>
    <property type="match status" value="1"/>
</dbReference>
<evidence type="ECO:0000256" key="2">
    <source>
        <dbReference type="ARBA" id="ARBA00022771"/>
    </source>
</evidence>
<dbReference type="EMBL" id="SBIQ01000131">
    <property type="protein sequence ID" value="KAF7683088.1"/>
    <property type="molecule type" value="Genomic_DNA"/>
</dbReference>
<reference evidence="7 8" key="1">
    <citation type="submission" date="2019-01" db="EMBL/GenBank/DDBJ databases">
        <title>Genomes sequencing and comparative genomics of infectious freshwater microsporidia, Cucumispora dikerogammari and Thelohania contejeani.</title>
        <authorList>
            <person name="Cormier A."/>
            <person name="Giraud I."/>
            <person name="Wattier R."/>
            <person name="Teixeira M."/>
            <person name="Grandjean F."/>
            <person name="Rigaud T."/>
            <person name="Cordaux R."/>
        </authorList>
    </citation>
    <scope>NUCLEOTIDE SEQUENCE [LARGE SCALE GENOMIC DNA]</scope>
    <source>
        <strain evidence="7">T1</strain>
        <tissue evidence="7">Spores</tissue>
    </source>
</reference>
<feature type="domain" description="RING-type" evidence="5">
    <location>
        <begin position="3"/>
        <end position="44"/>
    </location>
</feature>
<evidence type="ECO:0000259" key="5">
    <source>
        <dbReference type="PROSITE" id="PS50089"/>
    </source>
</evidence>